<keyword evidence="3" id="KW-1185">Reference proteome</keyword>
<reference evidence="2 3" key="1">
    <citation type="submission" date="2023-10" db="EMBL/GenBank/DDBJ databases">
        <authorList>
            <person name="Wang X.X."/>
        </authorList>
    </citation>
    <scope>NUCLEOTIDE SEQUENCE [LARGE SCALE GENOMIC DNA]</scope>
    <source>
        <strain evidence="2 3">NBRC 12816</strain>
    </source>
</reference>
<name>A0ABU4JZX8_9ACTN</name>
<proteinExistence type="predicted"/>
<feature type="transmembrane region" description="Helical" evidence="1">
    <location>
        <begin position="56"/>
        <end position="78"/>
    </location>
</feature>
<keyword evidence="1" id="KW-0812">Transmembrane</keyword>
<feature type="transmembrane region" description="Helical" evidence="1">
    <location>
        <begin position="84"/>
        <end position="105"/>
    </location>
</feature>
<evidence type="ECO:0000313" key="2">
    <source>
        <dbReference type="EMBL" id="MDX2291042.1"/>
    </source>
</evidence>
<dbReference type="Proteomes" id="UP001278571">
    <property type="component" value="Unassembled WGS sequence"/>
</dbReference>
<feature type="transmembrane region" description="Helical" evidence="1">
    <location>
        <begin position="25"/>
        <end position="49"/>
    </location>
</feature>
<keyword evidence="1" id="KW-1133">Transmembrane helix</keyword>
<sequence length="113" mass="11507">MNQPVVLEKGAAPRREGPPPLAARAALAAVPVLSLGVLGFVPALALALYRGTRAEWLAALLFTAVSVGWGFQIALTPVETSGGAFLLDLLLLTLSTVGAAAHVLLARGKGRAA</sequence>
<comment type="caution">
    <text evidence="2">The sequence shown here is derived from an EMBL/GenBank/DDBJ whole genome shotgun (WGS) entry which is preliminary data.</text>
</comment>
<evidence type="ECO:0000313" key="3">
    <source>
        <dbReference type="Proteomes" id="UP001278571"/>
    </source>
</evidence>
<protein>
    <recommendedName>
        <fullName evidence="4">Integral membrane protein</fullName>
    </recommendedName>
</protein>
<dbReference type="RefSeq" id="WP_319007630.1">
    <property type="nucleotide sequence ID" value="NZ_JAWJZF010000171.1"/>
</dbReference>
<organism evidence="2 3">
    <name type="scientific">Streptomyces roseolus</name>
    <dbReference type="NCBI Taxonomy" id="67358"/>
    <lineage>
        <taxon>Bacteria</taxon>
        <taxon>Bacillati</taxon>
        <taxon>Actinomycetota</taxon>
        <taxon>Actinomycetes</taxon>
        <taxon>Kitasatosporales</taxon>
        <taxon>Streptomycetaceae</taxon>
        <taxon>Streptomyces</taxon>
    </lineage>
</organism>
<gene>
    <name evidence="2" type="ORF">R2363_02485</name>
</gene>
<evidence type="ECO:0000256" key="1">
    <source>
        <dbReference type="SAM" id="Phobius"/>
    </source>
</evidence>
<accession>A0ABU4JZX8</accession>
<dbReference type="EMBL" id="JAWJZF010000171">
    <property type="protein sequence ID" value="MDX2291042.1"/>
    <property type="molecule type" value="Genomic_DNA"/>
</dbReference>
<evidence type="ECO:0008006" key="4">
    <source>
        <dbReference type="Google" id="ProtNLM"/>
    </source>
</evidence>
<keyword evidence="1" id="KW-0472">Membrane</keyword>